<dbReference type="InterPro" id="IPR000073">
    <property type="entry name" value="AB_hydrolase_1"/>
</dbReference>
<evidence type="ECO:0000256" key="9">
    <source>
        <dbReference type="SAM" id="SignalP"/>
    </source>
</evidence>
<feature type="domain" description="AB hydrolase-1" evidence="10">
    <location>
        <begin position="78"/>
        <end position="220"/>
    </location>
</feature>
<evidence type="ECO:0000256" key="3">
    <source>
        <dbReference type="ARBA" id="ARBA00022801"/>
    </source>
</evidence>
<protein>
    <recommendedName>
        <fullName evidence="7">Lipase</fullName>
    </recommendedName>
</protein>
<evidence type="ECO:0000256" key="1">
    <source>
        <dbReference type="ARBA" id="ARBA00010701"/>
    </source>
</evidence>
<dbReference type="PIRSF" id="PIRSF000862">
    <property type="entry name" value="Steryl_ester_lip"/>
    <property type="match status" value="1"/>
</dbReference>
<evidence type="ECO:0000256" key="5">
    <source>
        <dbReference type="ARBA" id="ARBA00023098"/>
    </source>
</evidence>
<sequence>MVRINLGSLSFVFLNFCFLSSGNKCFSTNLQNVTIHSEHAAKHNISYKIHCITTKDGYHLSLFHVYDNTANDVASRQPVLIQHGLGANALEFTIEINDMISMAYYLVKNGFNVWVGNARGSLFSQSHNYLRISDRKFWNFSFHEMGVIDVPSMLESIYEKTSKQNKIIYIGHSMGTNLLGVYASSLKDHAKKFLKRAVLISPVILMKHTKVKLLKVPQLFEFIFAKLQAFGFHSLFSEKSLEKRLLRELCVFRDNFDFCGALLQIANGKPSKPPKDFVKELLMTWPDQVSIKTLRHFLQTIISRGKAPMYNYGPRYNKILYNSAVVPKYDIEGIQVPCHIFYGEQDVLAPKEDAELLYSTLTSEKTIQGVSNFNHIDFIIGKDVVQKFFIYLVKILNK</sequence>
<dbReference type="InterPro" id="IPR029058">
    <property type="entry name" value="AB_hydrolase_fold"/>
</dbReference>
<proteinExistence type="inferred from homology"/>
<feature type="active site" description="Charge relay system" evidence="8">
    <location>
        <position position="375"/>
    </location>
</feature>
<evidence type="ECO:0000313" key="11">
    <source>
        <dbReference type="EMBL" id="CAH0555553.1"/>
    </source>
</evidence>
<feature type="signal peptide" evidence="9">
    <location>
        <begin position="1"/>
        <end position="22"/>
    </location>
</feature>
<keyword evidence="3 7" id="KW-0378">Hydrolase</keyword>
<keyword evidence="6" id="KW-0325">Glycoprotein</keyword>
<keyword evidence="2 9" id="KW-0732">Signal</keyword>
<keyword evidence="12" id="KW-1185">Reference proteome</keyword>
<dbReference type="FunFam" id="3.40.50.1820:FF:000057">
    <property type="entry name" value="Lipase"/>
    <property type="match status" value="1"/>
</dbReference>
<reference evidence="11" key="1">
    <citation type="submission" date="2021-12" db="EMBL/GenBank/DDBJ databases">
        <authorList>
            <person name="King R."/>
        </authorList>
    </citation>
    <scope>NUCLEOTIDE SEQUENCE</scope>
</reference>
<name>A0A9P0B398_BRAAE</name>
<dbReference type="PANTHER" id="PTHR11005">
    <property type="entry name" value="LYSOSOMAL ACID LIPASE-RELATED"/>
    <property type="match status" value="1"/>
</dbReference>
<dbReference type="AlphaFoldDB" id="A0A9P0B398"/>
<evidence type="ECO:0000256" key="4">
    <source>
        <dbReference type="ARBA" id="ARBA00022963"/>
    </source>
</evidence>
<evidence type="ECO:0000256" key="6">
    <source>
        <dbReference type="ARBA" id="ARBA00023180"/>
    </source>
</evidence>
<gene>
    <name evidence="11" type="ORF">MELIAE_LOCUS6899</name>
</gene>
<keyword evidence="5" id="KW-0443">Lipid metabolism</keyword>
<dbReference type="Proteomes" id="UP001154078">
    <property type="component" value="Chromosome 4"/>
</dbReference>
<keyword evidence="4 7" id="KW-0442">Lipid degradation</keyword>
<comment type="similarity">
    <text evidence="1 7">Belongs to the AB hydrolase superfamily. Lipase family.</text>
</comment>
<dbReference type="EMBL" id="OV121135">
    <property type="protein sequence ID" value="CAH0555553.1"/>
    <property type="molecule type" value="Genomic_DNA"/>
</dbReference>
<organism evidence="11 12">
    <name type="scientific">Brassicogethes aeneus</name>
    <name type="common">Rape pollen beetle</name>
    <name type="synonym">Meligethes aeneus</name>
    <dbReference type="NCBI Taxonomy" id="1431903"/>
    <lineage>
        <taxon>Eukaryota</taxon>
        <taxon>Metazoa</taxon>
        <taxon>Ecdysozoa</taxon>
        <taxon>Arthropoda</taxon>
        <taxon>Hexapoda</taxon>
        <taxon>Insecta</taxon>
        <taxon>Pterygota</taxon>
        <taxon>Neoptera</taxon>
        <taxon>Endopterygota</taxon>
        <taxon>Coleoptera</taxon>
        <taxon>Polyphaga</taxon>
        <taxon>Cucujiformia</taxon>
        <taxon>Nitidulidae</taxon>
        <taxon>Meligethinae</taxon>
        <taxon>Brassicogethes</taxon>
    </lineage>
</organism>
<accession>A0A9P0B398</accession>
<evidence type="ECO:0000259" key="10">
    <source>
        <dbReference type="Pfam" id="PF00561"/>
    </source>
</evidence>
<dbReference type="SUPFAM" id="SSF53474">
    <property type="entry name" value="alpha/beta-Hydrolases"/>
    <property type="match status" value="1"/>
</dbReference>
<dbReference type="Gene3D" id="3.40.50.1820">
    <property type="entry name" value="alpha/beta hydrolase"/>
    <property type="match status" value="1"/>
</dbReference>
<dbReference type="InterPro" id="IPR025483">
    <property type="entry name" value="Lipase_euk"/>
</dbReference>
<dbReference type="GO" id="GO:0016788">
    <property type="term" value="F:hydrolase activity, acting on ester bonds"/>
    <property type="evidence" value="ECO:0007669"/>
    <property type="project" value="InterPro"/>
</dbReference>
<feature type="active site" description="Charge relay system" evidence="8">
    <location>
        <position position="346"/>
    </location>
</feature>
<dbReference type="Pfam" id="PF00561">
    <property type="entry name" value="Abhydrolase_1"/>
    <property type="match status" value="1"/>
</dbReference>
<dbReference type="OrthoDB" id="9974421at2759"/>
<feature type="chain" id="PRO_5040126888" description="Lipase" evidence="9">
    <location>
        <begin position="23"/>
        <end position="398"/>
    </location>
</feature>
<dbReference type="GO" id="GO:0016042">
    <property type="term" value="P:lipid catabolic process"/>
    <property type="evidence" value="ECO:0007669"/>
    <property type="project" value="UniProtKB-KW"/>
</dbReference>
<evidence type="ECO:0000256" key="7">
    <source>
        <dbReference type="PIRNR" id="PIRNR000862"/>
    </source>
</evidence>
<evidence type="ECO:0000313" key="12">
    <source>
        <dbReference type="Proteomes" id="UP001154078"/>
    </source>
</evidence>
<evidence type="ECO:0000256" key="8">
    <source>
        <dbReference type="PIRSR" id="PIRSR000862-1"/>
    </source>
</evidence>
<evidence type="ECO:0000256" key="2">
    <source>
        <dbReference type="ARBA" id="ARBA00022729"/>
    </source>
</evidence>
<feature type="active site" description="Nucleophile" evidence="8">
    <location>
        <position position="173"/>
    </location>
</feature>